<proteinExistence type="inferred from homology"/>
<dbReference type="AlphaFoldDB" id="A0A6A6XQC3"/>
<sequence>MSGEPPSNPKEVRKYLQQSHDRIFESNRKWASEQKAKHPEFFEKLAQGQSPDYLWIGCSDSRIPAEAVTGLEPGEMFIHRNIANLVCNTDLNVMSVVNYAVRHLQVKHIIVCGHYGCGGVKAAMTPKDMGILNPWLRNIRDVYRLHEAELDDIPGDNDKKYDRLVELNVIEQARNVIKTAAVQQSYEEKGFPVVHGWVFGFNDGLLKDLNINFEGELEKIKKIFDLTKTE</sequence>
<evidence type="ECO:0000256" key="9">
    <source>
        <dbReference type="PIRSR" id="PIRSR601765-1"/>
    </source>
</evidence>
<evidence type="ECO:0000256" key="8">
    <source>
        <dbReference type="ARBA" id="ARBA00048348"/>
    </source>
</evidence>
<feature type="binding site" evidence="9">
    <location>
        <position position="60"/>
    </location>
    <ligand>
        <name>Zn(2+)</name>
        <dbReference type="ChEBI" id="CHEBI:29105"/>
    </ligand>
</feature>
<dbReference type="InterPro" id="IPR001765">
    <property type="entry name" value="Carbonic_anhydrase"/>
</dbReference>
<protein>
    <recommendedName>
        <fullName evidence="3 10">Carbonic anhydrase</fullName>
        <ecNumber evidence="2 10">4.2.1.1</ecNumber>
    </recommendedName>
    <alternativeName>
        <fullName evidence="7 10">Carbonate dehydratase</fullName>
    </alternativeName>
</protein>
<feature type="binding site" evidence="9">
    <location>
        <position position="58"/>
    </location>
    <ligand>
        <name>Zn(2+)</name>
        <dbReference type="ChEBI" id="CHEBI:29105"/>
    </ligand>
</feature>
<dbReference type="GO" id="GO:0004089">
    <property type="term" value="F:carbonate dehydratase activity"/>
    <property type="evidence" value="ECO:0007669"/>
    <property type="project" value="UniProtKB-UniRule"/>
</dbReference>
<dbReference type="EC" id="4.2.1.1" evidence="2 10"/>
<comment type="similarity">
    <text evidence="1 10">Belongs to the beta-class carbonic anhydrase family.</text>
</comment>
<dbReference type="GO" id="GO:0071244">
    <property type="term" value="P:cellular response to carbon dioxide"/>
    <property type="evidence" value="ECO:0007669"/>
    <property type="project" value="TreeGrafter"/>
</dbReference>
<evidence type="ECO:0000313" key="12">
    <source>
        <dbReference type="Proteomes" id="UP000799757"/>
    </source>
</evidence>
<keyword evidence="12" id="KW-1185">Reference proteome</keyword>
<comment type="cofactor">
    <cofactor evidence="9">
        <name>Zn(2+)</name>
        <dbReference type="ChEBI" id="CHEBI:29105"/>
    </cofactor>
    <text evidence="9">Binds 1 zinc ion per subunit.</text>
</comment>
<keyword evidence="6 10" id="KW-0456">Lyase</keyword>
<dbReference type="InterPro" id="IPR015892">
    <property type="entry name" value="Carbonic_anhydrase_CS"/>
</dbReference>
<dbReference type="SUPFAM" id="SSF53056">
    <property type="entry name" value="beta-carbonic anhydrase, cab"/>
    <property type="match status" value="1"/>
</dbReference>
<dbReference type="SMART" id="SM00947">
    <property type="entry name" value="Pro_CA"/>
    <property type="match status" value="1"/>
</dbReference>
<dbReference type="PROSITE" id="PS00704">
    <property type="entry name" value="PROK_CO2_ANHYDRASE_1"/>
    <property type="match status" value="1"/>
</dbReference>
<keyword evidence="5 9" id="KW-0862">Zinc</keyword>
<name>A0A6A6XQC3_9PLEO</name>
<evidence type="ECO:0000313" key="11">
    <source>
        <dbReference type="EMBL" id="KAF2798766.1"/>
    </source>
</evidence>
<feature type="binding site" evidence="9">
    <location>
        <position position="117"/>
    </location>
    <ligand>
        <name>Zn(2+)</name>
        <dbReference type="ChEBI" id="CHEBI:29105"/>
    </ligand>
</feature>
<dbReference type="GO" id="GO:0034599">
    <property type="term" value="P:cellular response to oxidative stress"/>
    <property type="evidence" value="ECO:0007669"/>
    <property type="project" value="TreeGrafter"/>
</dbReference>
<reference evidence="11" key="1">
    <citation type="journal article" date="2020" name="Stud. Mycol.">
        <title>101 Dothideomycetes genomes: a test case for predicting lifestyles and emergence of pathogens.</title>
        <authorList>
            <person name="Haridas S."/>
            <person name="Albert R."/>
            <person name="Binder M."/>
            <person name="Bloem J."/>
            <person name="Labutti K."/>
            <person name="Salamov A."/>
            <person name="Andreopoulos B."/>
            <person name="Baker S."/>
            <person name="Barry K."/>
            <person name="Bills G."/>
            <person name="Bluhm B."/>
            <person name="Cannon C."/>
            <person name="Castanera R."/>
            <person name="Culley D."/>
            <person name="Daum C."/>
            <person name="Ezra D."/>
            <person name="Gonzalez J."/>
            <person name="Henrissat B."/>
            <person name="Kuo A."/>
            <person name="Liang C."/>
            <person name="Lipzen A."/>
            <person name="Lutzoni F."/>
            <person name="Magnuson J."/>
            <person name="Mondo S."/>
            <person name="Nolan M."/>
            <person name="Ohm R."/>
            <person name="Pangilinan J."/>
            <person name="Park H.-J."/>
            <person name="Ramirez L."/>
            <person name="Alfaro M."/>
            <person name="Sun H."/>
            <person name="Tritt A."/>
            <person name="Yoshinaga Y."/>
            <person name="Zwiers L.-H."/>
            <person name="Turgeon B."/>
            <person name="Goodwin S."/>
            <person name="Spatafora J."/>
            <person name="Crous P."/>
            <person name="Grigoriev I."/>
        </authorList>
    </citation>
    <scope>NUCLEOTIDE SEQUENCE</scope>
    <source>
        <strain evidence="11">CBS 109.77</strain>
    </source>
</reference>
<comment type="function">
    <text evidence="10">Reversible hydration of carbon dioxide.</text>
</comment>
<dbReference type="GO" id="GO:0005737">
    <property type="term" value="C:cytoplasm"/>
    <property type="evidence" value="ECO:0007669"/>
    <property type="project" value="TreeGrafter"/>
</dbReference>
<dbReference type="FunFam" id="3.40.1050.10:FF:000001">
    <property type="entry name" value="Carbonic anhydrase"/>
    <property type="match status" value="1"/>
</dbReference>
<evidence type="ECO:0000256" key="2">
    <source>
        <dbReference type="ARBA" id="ARBA00012925"/>
    </source>
</evidence>
<keyword evidence="4 9" id="KW-0479">Metal-binding</keyword>
<feature type="binding site" evidence="9">
    <location>
        <position position="114"/>
    </location>
    <ligand>
        <name>Zn(2+)</name>
        <dbReference type="ChEBI" id="CHEBI:29105"/>
    </ligand>
</feature>
<dbReference type="CDD" id="cd00883">
    <property type="entry name" value="beta_CA_cladeA"/>
    <property type="match status" value="1"/>
</dbReference>
<comment type="catalytic activity">
    <reaction evidence="8 10">
        <text>hydrogencarbonate + H(+) = CO2 + H2O</text>
        <dbReference type="Rhea" id="RHEA:10748"/>
        <dbReference type="ChEBI" id="CHEBI:15377"/>
        <dbReference type="ChEBI" id="CHEBI:15378"/>
        <dbReference type="ChEBI" id="CHEBI:16526"/>
        <dbReference type="ChEBI" id="CHEBI:17544"/>
        <dbReference type="EC" id="4.2.1.1"/>
    </reaction>
</comment>
<evidence type="ECO:0000256" key="4">
    <source>
        <dbReference type="ARBA" id="ARBA00022723"/>
    </source>
</evidence>
<accession>A0A6A6XQC3</accession>
<evidence type="ECO:0000256" key="6">
    <source>
        <dbReference type="ARBA" id="ARBA00023239"/>
    </source>
</evidence>
<dbReference type="PANTHER" id="PTHR11002:SF51">
    <property type="entry name" value="CARBONIC ANHYDRASE"/>
    <property type="match status" value="1"/>
</dbReference>
<organism evidence="11 12">
    <name type="scientific">Melanomma pulvis-pyrius CBS 109.77</name>
    <dbReference type="NCBI Taxonomy" id="1314802"/>
    <lineage>
        <taxon>Eukaryota</taxon>
        <taxon>Fungi</taxon>
        <taxon>Dikarya</taxon>
        <taxon>Ascomycota</taxon>
        <taxon>Pezizomycotina</taxon>
        <taxon>Dothideomycetes</taxon>
        <taxon>Pleosporomycetidae</taxon>
        <taxon>Pleosporales</taxon>
        <taxon>Melanommataceae</taxon>
        <taxon>Melanomma</taxon>
    </lineage>
</organism>
<evidence type="ECO:0000256" key="5">
    <source>
        <dbReference type="ARBA" id="ARBA00022833"/>
    </source>
</evidence>
<evidence type="ECO:0000256" key="1">
    <source>
        <dbReference type="ARBA" id="ARBA00006217"/>
    </source>
</evidence>
<dbReference type="Proteomes" id="UP000799757">
    <property type="component" value="Unassembled WGS sequence"/>
</dbReference>
<evidence type="ECO:0000256" key="7">
    <source>
        <dbReference type="ARBA" id="ARBA00031969"/>
    </source>
</evidence>
<dbReference type="GO" id="GO:0008270">
    <property type="term" value="F:zinc ion binding"/>
    <property type="evidence" value="ECO:0007669"/>
    <property type="project" value="UniProtKB-UniRule"/>
</dbReference>
<dbReference type="EMBL" id="MU001777">
    <property type="protein sequence ID" value="KAF2798766.1"/>
    <property type="molecule type" value="Genomic_DNA"/>
</dbReference>
<dbReference type="Gene3D" id="3.40.1050.10">
    <property type="entry name" value="Carbonic anhydrase"/>
    <property type="match status" value="1"/>
</dbReference>
<gene>
    <name evidence="11" type="ORF">K505DRAFT_232542</name>
</gene>
<evidence type="ECO:0000256" key="10">
    <source>
        <dbReference type="RuleBase" id="RU003956"/>
    </source>
</evidence>
<evidence type="ECO:0000256" key="3">
    <source>
        <dbReference type="ARBA" id="ARBA00014628"/>
    </source>
</evidence>
<dbReference type="Pfam" id="PF00484">
    <property type="entry name" value="Pro_CA"/>
    <property type="match status" value="1"/>
</dbReference>
<dbReference type="OrthoDB" id="10248475at2759"/>
<dbReference type="PANTHER" id="PTHR11002">
    <property type="entry name" value="CARBONIC ANHYDRASE"/>
    <property type="match status" value="1"/>
</dbReference>
<dbReference type="InterPro" id="IPR036874">
    <property type="entry name" value="Carbonic_anhydrase_sf"/>
</dbReference>
<dbReference type="GO" id="GO:0015976">
    <property type="term" value="P:carbon utilization"/>
    <property type="evidence" value="ECO:0007669"/>
    <property type="project" value="InterPro"/>
</dbReference>